<dbReference type="Proteomes" id="UP000018468">
    <property type="component" value="Linkage group LG9"/>
</dbReference>
<dbReference type="Bgee" id="ENSLOCG00000003208">
    <property type="expression patterns" value="Expressed in testis and 10 other cell types or tissues"/>
</dbReference>
<reference evidence="5" key="1">
    <citation type="submission" date="2011-12" db="EMBL/GenBank/DDBJ databases">
        <title>The Draft Genome of Lepisosteus oculatus.</title>
        <authorList>
            <consortium name="The Broad Institute Genome Assembly &amp; Analysis Group"/>
            <consortium name="Computational R&amp;D Group"/>
            <consortium name="and Sequencing Platform"/>
            <person name="Di Palma F."/>
            <person name="Alfoldi J."/>
            <person name="Johnson J."/>
            <person name="Berlin A."/>
            <person name="Gnerre S."/>
            <person name="Jaffe D."/>
            <person name="MacCallum I."/>
            <person name="Young S."/>
            <person name="Walker B.J."/>
            <person name="Lander E.S."/>
            <person name="Lindblad-Toh K."/>
        </authorList>
    </citation>
    <scope>NUCLEOTIDE SEQUENCE [LARGE SCALE GENOMIC DNA]</scope>
</reference>
<dbReference type="InterPro" id="IPR031651">
    <property type="entry name" value="DUF4709"/>
</dbReference>
<dbReference type="PANTHER" id="PTHR22382">
    <property type="entry name" value="RIKEN CDNA 4921504E06 GENE"/>
    <property type="match status" value="1"/>
</dbReference>
<keyword evidence="2" id="KW-0812">Transmembrane</keyword>
<evidence type="ECO:0000313" key="4">
    <source>
        <dbReference type="Ensembl" id="ENSLOCP00000003797.1"/>
    </source>
</evidence>
<dbReference type="GeneTree" id="ENSGT00390000003836"/>
<protein>
    <submittedName>
        <fullName evidence="4">Si:dkey-188g12.1</fullName>
    </submittedName>
</protein>
<evidence type="ECO:0000259" key="3">
    <source>
        <dbReference type="Pfam" id="PF15821"/>
    </source>
</evidence>
<name>W5M5Y9_LEPOC</name>
<dbReference type="eggNOG" id="ENOG502S05Y">
    <property type="taxonomic scope" value="Eukaryota"/>
</dbReference>
<dbReference type="Pfam" id="PF15821">
    <property type="entry name" value="DUF4709"/>
    <property type="match status" value="1"/>
</dbReference>
<dbReference type="InterPro" id="IPR040119">
    <property type="entry name" value="C10orf67-like"/>
</dbReference>
<accession>W5M5Y9</accession>
<reference evidence="4" key="2">
    <citation type="submission" date="2025-08" db="UniProtKB">
        <authorList>
            <consortium name="Ensembl"/>
        </authorList>
    </citation>
    <scope>IDENTIFICATION</scope>
</reference>
<feature type="domain" description="DUF4709" evidence="3">
    <location>
        <begin position="26"/>
        <end position="135"/>
    </location>
</feature>
<keyword evidence="1" id="KW-0175">Coiled coil</keyword>
<dbReference type="EMBL" id="AHAT01004273">
    <property type="status" value="NOT_ANNOTATED_CDS"/>
    <property type="molecule type" value="Genomic_DNA"/>
</dbReference>
<dbReference type="PANTHER" id="PTHR22382:SF7">
    <property type="entry name" value="RIKEN CDNA 4921504E06 GENE"/>
    <property type="match status" value="1"/>
</dbReference>
<keyword evidence="5" id="KW-1185">Reference proteome</keyword>
<dbReference type="STRING" id="7918.ENSLOCP00000003797"/>
<feature type="coiled-coil region" evidence="1">
    <location>
        <begin position="196"/>
        <end position="298"/>
    </location>
</feature>
<proteinExistence type="predicted"/>
<feature type="coiled-coil region" evidence="1">
    <location>
        <begin position="327"/>
        <end position="358"/>
    </location>
</feature>
<evidence type="ECO:0000256" key="2">
    <source>
        <dbReference type="SAM" id="Phobius"/>
    </source>
</evidence>
<evidence type="ECO:0000256" key="1">
    <source>
        <dbReference type="SAM" id="Coils"/>
    </source>
</evidence>
<sequence length="475" mass="55743">MDVLVQGNSEEQEERLYSSELRDIERYSLGNQLRYGYFGRDASTQTDVIELPRVKELSEVTCTLLEDMKAVKSDLEYKHKFLQTDYEEKLQQHSLFLYMRINEKVLDLERQHKEKVAVLRKSFQQQLCDGLAVLRASYKKYYSRKEEKDQSSGSTKAGRLHELINEVQEKNAMIDYLSAQLKEYETSLQPYEDPEKELLAHENEKLKDEIDTLHVDIERLSDCLDCKDKQLGLSLQTMKEKAENDQITINKLVAENENLKRDLHVEKDAGRSKLKKLKEEMEKEIQSMQTSSKKTKAETLPEFLRRKYSNTFAMQVKNGEQELLGQLEGVQRIEKQQRKQIESLRKQLDRTIRMWEKKFDILKQSFHAIKDEMFLRQMLQRQAATLHHASVSYTFDMPAAFHGKAPVGDGLGMPSYSSEMPLVAYLLLTLNLILVLDLPSKLRQPLMMMLSMQQDQMFPHPKNPKYCLKMRKKRR</sequence>
<dbReference type="InParanoid" id="W5M5Y9"/>
<organism evidence="4 5">
    <name type="scientific">Lepisosteus oculatus</name>
    <name type="common">Spotted gar</name>
    <dbReference type="NCBI Taxonomy" id="7918"/>
    <lineage>
        <taxon>Eukaryota</taxon>
        <taxon>Metazoa</taxon>
        <taxon>Chordata</taxon>
        <taxon>Craniata</taxon>
        <taxon>Vertebrata</taxon>
        <taxon>Euteleostomi</taxon>
        <taxon>Actinopterygii</taxon>
        <taxon>Neopterygii</taxon>
        <taxon>Holostei</taxon>
        <taxon>Semionotiformes</taxon>
        <taxon>Lepisosteidae</taxon>
        <taxon>Lepisosteus</taxon>
    </lineage>
</organism>
<dbReference type="OMA" id="HINKNWE"/>
<dbReference type="EMBL" id="AHAT01004272">
    <property type="status" value="NOT_ANNOTATED_CDS"/>
    <property type="molecule type" value="Genomic_DNA"/>
</dbReference>
<dbReference type="Ensembl" id="ENSLOCT00000003804.1">
    <property type="protein sequence ID" value="ENSLOCP00000003797.1"/>
    <property type="gene ID" value="ENSLOCG00000003208.1"/>
</dbReference>
<keyword evidence="2" id="KW-1133">Transmembrane helix</keyword>
<keyword evidence="2" id="KW-0472">Membrane</keyword>
<evidence type="ECO:0000313" key="5">
    <source>
        <dbReference type="Proteomes" id="UP000018468"/>
    </source>
</evidence>
<dbReference type="AlphaFoldDB" id="W5M5Y9"/>
<reference evidence="4" key="3">
    <citation type="submission" date="2025-09" db="UniProtKB">
        <authorList>
            <consortium name="Ensembl"/>
        </authorList>
    </citation>
    <scope>IDENTIFICATION</scope>
</reference>
<feature type="transmembrane region" description="Helical" evidence="2">
    <location>
        <begin position="422"/>
        <end position="439"/>
    </location>
</feature>
<dbReference type="HOGENOM" id="CLU_038058_0_0_1"/>